<comment type="caution">
    <text evidence="1">The sequence shown here is derived from an EMBL/GenBank/DDBJ whole genome shotgun (WGS) entry which is preliminary data.</text>
</comment>
<dbReference type="SUPFAM" id="SSF54523">
    <property type="entry name" value="Pili subunits"/>
    <property type="match status" value="1"/>
</dbReference>
<dbReference type="Gene3D" id="3.30.700.10">
    <property type="entry name" value="Glycoprotein, Type 4 Pilin"/>
    <property type="match status" value="1"/>
</dbReference>
<organism evidence="1 2">
    <name type="scientific">Caproiciproducens galactitolivorans</name>
    <dbReference type="NCBI Taxonomy" id="642589"/>
    <lineage>
        <taxon>Bacteria</taxon>
        <taxon>Bacillati</taxon>
        <taxon>Bacillota</taxon>
        <taxon>Clostridia</taxon>
        <taxon>Eubacteriales</taxon>
        <taxon>Acutalibacteraceae</taxon>
        <taxon>Caproiciproducens</taxon>
    </lineage>
</organism>
<sequence length="135" mass="14419">MVKQKRNKKGFTLVELVIVLAILAILTAIAIPTVSNITESANVSVDKSNAQSVEMALKAAYSEAKTGVWELSTGKKLEDISVKEAMIHEGFKDGLPTLKVKDAKYCYKDGKIIASKNGSGGTVFDDTSNLADVIA</sequence>
<accession>A0ABT4BU41</accession>
<protein>
    <submittedName>
        <fullName evidence="1">Type II secretion system protein</fullName>
    </submittedName>
</protein>
<evidence type="ECO:0000313" key="1">
    <source>
        <dbReference type="EMBL" id="MCY1714424.1"/>
    </source>
</evidence>
<dbReference type="PANTHER" id="PTHR30093">
    <property type="entry name" value="GENERAL SECRETION PATHWAY PROTEIN G"/>
    <property type="match status" value="1"/>
</dbReference>
<dbReference type="EMBL" id="JAPOHA010000008">
    <property type="protein sequence ID" value="MCY1714424.1"/>
    <property type="molecule type" value="Genomic_DNA"/>
</dbReference>
<dbReference type="Pfam" id="PF07963">
    <property type="entry name" value="N_methyl"/>
    <property type="match status" value="1"/>
</dbReference>
<dbReference type="RefSeq" id="WP_268058475.1">
    <property type="nucleotide sequence ID" value="NZ_JAPOHA010000008.1"/>
</dbReference>
<dbReference type="PROSITE" id="PS00409">
    <property type="entry name" value="PROKAR_NTER_METHYL"/>
    <property type="match status" value="1"/>
</dbReference>
<dbReference type="Proteomes" id="UP001082703">
    <property type="component" value="Unassembled WGS sequence"/>
</dbReference>
<dbReference type="InterPro" id="IPR012902">
    <property type="entry name" value="N_methyl_site"/>
</dbReference>
<proteinExistence type="predicted"/>
<dbReference type="PANTHER" id="PTHR30093:SF43">
    <property type="entry name" value="SLR2015 PROTEIN"/>
    <property type="match status" value="1"/>
</dbReference>
<name>A0ABT4BU41_9FIRM</name>
<evidence type="ECO:0000313" key="2">
    <source>
        <dbReference type="Proteomes" id="UP001082703"/>
    </source>
</evidence>
<keyword evidence="2" id="KW-1185">Reference proteome</keyword>
<dbReference type="InterPro" id="IPR045584">
    <property type="entry name" value="Pilin-like"/>
</dbReference>
<gene>
    <name evidence="1" type="ORF">OUY18_09160</name>
</gene>
<dbReference type="NCBIfam" id="TIGR02532">
    <property type="entry name" value="IV_pilin_GFxxxE"/>
    <property type="match status" value="1"/>
</dbReference>
<reference evidence="1 2" key="1">
    <citation type="submission" date="2022-11" db="EMBL/GenBank/DDBJ databases">
        <authorList>
            <person name="Caiyu Z."/>
        </authorList>
    </citation>
    <scope>NUCLEOTIDE SEQUENCE [LARGE SCALE GENOMIC DNA]</scope>
    <source>
        <strain evidence="1 2">YR-4</strain>
    </source>
</reference>